<dbReference type="InterPro" id="IPR044946">
    <property type="entry name" value="Restrct_endonuc_typeI_TRD_sf"/>
</dbReference>
<dbReference type="OrthoDB" id="9798929at2"/>
<comment type="caution">
    <text evidence="5">The sequence shown here is derived from an EMBL/GenBank/DDBJ whole genome shotgun (WGS) entry which is preliminary data.</text>
</comment>
<comment type="similarity">
    <text evidence="1">Belongs to the type-I restriction system S methylase family.</text>
</comment>
<dbReference type="InterPro" id="IPR000055">
    <property type="entry name" value="Restrct_endonuc_typeI_TRD"/>
</dbReference>
<dbReference type="Gene3D" id="3.90.220.20">
    <property type="entry name" value="DNA methylase specificity domains"/>
    <property type="match status" value="2"/>
</dbReference>
<dbReference type="EC" id="3.1.21.3" evidence="5"/>
<dbReference type="EMBL" id="JMTB01000070">
    <property type="protein sequence ID" value="KFC07075.1"/>
    <property type="molecule type" value="Genomic_DNA"/>
</dbReference>
<dbReference type="GO" id="GO:0003677">
    <property type="term" value="F:DNA binding"/>
    <property type="evidence" value="ECO:0007669"/>
    <property type="project" value="UniProtKB-KW"/>
</dbReference>
<reference evidence="6" key="1">
    <citation type="submission" date="2014-05" db="EMBL/GenBank/DDBJ databases">
        <title>ATOL: Assembling a taxonomically balanced genome-scale reconstruction of the evolutionary history of the Enterobacteriaceae.</title>
        <authorList>
            <person name="Plunkett G. III"/>
            <person name="Neeno-Eckwall E.C."/>
            <person name="Glasner J.D."/>
            <person name="Perna N.T."/>
        </authorList>
    </citation>
    <scope>NUCLEOTIDE SEQUENCE [LARGE SCALE GENOMIC DNA]</scope>
    <source>
        <strain evidence="6">ATCC 49490</strain>
    </source>
</reference>
<evidence type="ECO:0000313" key="6">
    <source>
        <dbReference type="Proteomes" id="UP000028630"/>
    </source>
</evidence>
<evidence type="ECO:0000313" key="5">
    <source>
        <dbReference type="EMBL" id="KFC07075.1"/>
    </source>
</evidence>
<feature type="domain" description="Type I restriction modification DNA specificity" evidence="4">
    <location>
        <begin position="205"/>
        <end position="382"/>
    </location>
</feature>
<dbReference type="CDD" id="cd17268">
    <property type="entry name" value="RMtype1_S_Ara36733I_TRD1-CR1_like"/>
    <property type="match status" value="1"/>
</dbReference>
<evidence type="ECO:0000256" key="2">
    <source>
        <dbReference type="ARBA" id="ARBA00022747"/>
    </source>
</evidence>
<organism evidence="5 6">
    <name type="scientific">Trabulsiella guamensis ATCC 49490</name>
    <dbReference type="NCBI Taxonomy" id="1005994"/>
    <lineage>
        <taxon>Bacteria</taxon>
        <taxon>Pseudomonadati</taxon>
        <taxon>Pseudomonadota</taxon>
        <taxon>Gammaproteobacteria</taxon>
        <taxon>Enterobacterales</taxon>
        <taxon>Enterobacteriaceae</taxon>
        <taxon>Trabulsiella</taxon>
    </lineage>
</organism>
<proteinExistence type="inferred from homology"/>
<name>A0A085AA30_9ENTR</name>
<evidence type="ECO:0000256" key="1">
    <source>
        <dbReference type="ARBA" id="ARBA00010923"/>
    </source>
</evidence>
<keyword evidence="3" id="KW-0238">DNA-binding</keyword>
<keyword evidence="2" id="KW-0680">Restriction system</keyword>
<evidence type="ECO:0000256" key="3">
    <source>
        <dbReference type="ARBA" id="ARBA00023125"/>
    </source>
</evidence>
<dbReference type="SUPFAM" id="SSF116734">
    <property type="entry name" value="DNA methylase specificity domain"/>
    <property type="match status" value="2"/>
</dbReference>
<evidence type="ECO:0000259" key="4">
    <source>
        <dbReference type="Pfam" id="PF01420"/>
    </source>
</evidence>
<dbReference type="CDD" id="cd17291">
    <property type="entry name" value="RMtype1_S_MgeORF438P-TRD-CR_like"/>
    <property type="match status" value="1"/>
</dbReference>
<accession>A0A085AA30</accession>
<dbReference type="PANTHER" id="PTHR43140">
    <property type="entry name" value="TYPE-1 RESTRICTION ENZYME ECOKI SPECIFICITY PROTEIN"/>
    <property type="match status" value="1"/>
</dbReference>
<dbReference type="Proteomes" id="UP000028630">
    <property type="component" value="Unassembled WGS sequence"/>
</dbReference>
<keyword evidence="5" id="KW-0378">Hydrolase</keyword>
<dbReference type="InterPro" id="IPR051212">
    <property type="entry name" value="Type-I_RE_S_subunit"/>
</dbReference>
<dbReference type="GO" id="GO:0009307">
    <property type="term" value="P:DNA restriction-modification system"/>
    <property type="evidence" value="ECO:0007669"/>
    <property type="project" value="UniProtKB-KW"/>
</dbReference>
<sequence length="409" mass="46288">MSVAGYLEKLLNGAEIEWMALENVVELKRGRRLVKSQLESEGKFAVYQNSMTPLGYYHQSNTNPDTTFIICAGAAGEIGYSSSPFWAADDVYYVASVDLLNNKFLYHYLLSQKNKILSQVRRASIPRLSKTALDKLYVPVPCPNNSEKSFAIQSEIVRILDAFTALTAELTAELNARQKQYNYYRDLLLTFDGQSGSRAVGQVEVKWKMLREIGEFIRGKRFTKADYADNGVSVIHYGDIYTKYGISTTQALNRVRADMASSLRYAQPGDIIITDVGETVEDVGKAVAWLGNNKVAIHDHCYAFRHTMNPKFVSYYMQTTSFIAEKAKYIARTKVKTLLVNNYSKIAIPVPPVEEQDRIVTILDKFDALTNSITVGLPREIELRQKQYEYYRDMLLSFPQPEQDVTTGA</sequence>
<dbReference type="Pfam" id="PF01420">
    <property type="entry name" value="Methylase_S"/>
    <property type="match status" value="2"/>
</dbReference>
<feature type="domain" description="Type I restriction modification DNA specificity" evidence="4">
    <location>
        <begin position="17"/>
        <end position="176"/>
    </location>
</feature>
<keyword evidence="6" id="KW-1185">Reference proteome</keyword>
<dbReference type="RefSeq" id="WP_038156439.1">
    <property type="nucleotide sequence ID" value="NZ_JMTB01000070.1"/>
</dbReference>
<gene>
    <name evidence="5" type="ORF">GTGU_02114</name>
</gene>
<dbReference type="eggNOG" id="COG0732">
    <property type="taxonomic scope" value="Bacteria"/>
</dbReference>
<dbReference type="GO" id="GO:0009035">
    <property type="term" value="F:type I site-specific deoxyribonuclease activity"/>
    <property type="evidence" value="ECO:0007669"/>
    <property type="project" value="UniProtKB-EC"/>
</dbReference>
<dbReference type="AlphaFoldDB" id="A0A085AA30"/>
<protein>
    <submittedName>
        <fullName evidence="5">Type I restriction-modification system, specificity subunit S</fullName>
        <ecNumber evidence="5">3.1.21.3</ecNumber>
    </submittedName>
</protein>
<dbReference type="PANTHER" id="PTHR43140:SF1">
    <property type="entry name" value="TYPE I RESTRICTION ENZYME ECOKI SPECIFICITY SUBUNIT"/>
    <property type="match status" value="1"/>
</dbReference>